<dbReference type="AlphaFoldDB" id="I3SLF0"/>
<proteinExistence type="evidence at transcript level"/>
<protein>
    <submittedName>
        <fullName evidence="1">Uncharacterized protein</fullName>
    </submittedName>
</protein>
<name>I3SLF0_MEDTR</name>
<sequence>MVIYLIYKDAIPLESTKLQKPNDHVLNICEDVPNGALQPDPNQVVKSGAPAVAVIGDEDPNNGK</sequence>
<organism evidence="1">
    <name type="scientific">Medicago truncatula</name>
    <name type="common">Barrel medic</name>
    <name type="synonym">Medicago tribuloides</name>
    <dbReference type="NCBI Taxonomy" id="3880"/>
    <lineage>
        <taxon>Eukaryota</taxon>
        <taxon>Viridiplantae</taxon>
        <taxon>Streptophyta</taxon>
        <taxon>Embryophyta</taxon>
        <taxon>Tracheophyta</taxon>
        <taxon>Spermatophyta</taxon>
        <taxon>Magnoliopsida</taxon>
        <taxon>eudicotyledons</taxon>
        <taxon>Gunneridae</taxon>
        <taxon>Pentapetalae</taxon>
        <taxon>rosids</taxon>
        <taxon>fabids</taxon>
        <taxon>Fabales</taxon>
        <taxon>Fabaceae</taxon>
        <taxon>Papilionoideae</taxon>
        <taxon>50 kb inversion clade</taxon>
        <taxon>NPAAA clade</taxon>
        <taxon>Hologalegina</taxon>
        <taxon>IRL clade</taxon>
        <taxon>Trifolieae</taxon>
        <taxon>Medicago</taxon>
    </lineage>
</organism>
<reference evidence="1" key="1">
    <citation type="submission" date="2012-05" db="EMBL/GenBank/DDBJ databases">
        <authorList>
            <person name="Krishnakumar V."/>
            <person name="Cheung F."/>
            <person name="Xiao Y."/>
            <person name="Chan A."/>
            <person name="Moskal W.A."/>
            <person name="Town C.D."/>
        </authorList>
    </citation>
    <scope>NUCLEOTIDE SEQUENCE</scope>
</reference>
<evidence type="ECO:0000313" key="1">
    <source>
        <dbReference type="EMBL" id="AFK41092.1"/>
    </source>
</evidence>
<dbReference type="EMBL" id="BT141298">
    <property type="protein sequence ID" value="AFK41092.1"/>
    <property type="molecule type" value="mRNA"/>
</dbReference>
<accession>I3SLF0</accession>